<dbReference type="PANTHER" id="PTHR33840">
    <property type="match status" value="1"/>
</dbReference>
<comment type="caution">
    <text evidence="2">The sequence shown here is derived from an EMBL/GenBank/DDBJ whole genome shotgun (WGS) entry which is preliminary data.</text>
</comment>
<reference evidence="2" key="1">
    <citation type="submission" date="2023-06" db="EMBL/GenBank/DDBJ databases">
        <title>Genome-scale phylogeny and comparative genomics of the fungal order Sordariales.</title>
        <authorList>
            <consortium name="Lawrence Berkeley National Laboratory"/>
            <person name="Hensen N."/>
            <person name="Bonometti L."/>
            <person name="Westerberg I."/>
            <person name="Brannstrom I.O."/>
            <person name="Guillou S."/>
            <person name="Cros-Aarteil S."/>
            <person name="Calhoun S."/>
            <person name="Haridas S."/>
            <person name="Kuo A."/>
            <person name="Mondo S."/>
            <person name="Pangilinan J."/>
            <person name="Riley R."/>
            <person name="Labutti K."/>
            <person name="Andreopoulos B."/>
            <person name="Lipzen A."/>
            <person name="Chen C."/>
            <person name="Yanf M."/>
            <person name="Daum C."/>
            <person name="Ng V."/>
            <person name="Clum A."/>
            <person name="Steindorff A."/>
            <person name="Ohm R."/>
            <person name="Martin F."/>
            <person name="Silar P."/>
            <person name="Natvig D."/>
            <person name="Lalanne C."/>
            <person name="Gautier V."/>
            <person name="Ament-Velasquez S.L."/>
            <person name="Kruys A."/>
            <person name="Hutchinson M.I."/>
            <person name="Powell A.J."/>
            <person name="Barry K."/>
            <person name="Miller A.N."/>
            <person name="Grigoriev I.V."/>
            <person name="Debuchy R."/>
            <person name="Gladieux P."/>
            <person name="Thoren M.H."/>
            <person name="Johannesson H."/>
        </authorList>
    </citation>
    <scope>NUCLEOTIDE SEQUENCE</scope>
    <source>
        <strain evidence="2">SMH2532-1</strain>
    </source>
</reference>
<evidence type="ECO:0000313" key="2">
    <source>
        <dbReference type="EMBL" id="KAK0654768.1"/>
    </source>
</evidence>
<proteinExistence type="predicted"/>
<dbReference type="PANTHER" id="PTHR33840:SF1">
    <property type="entry name" value="TLE1 PHOSPHOLIPASE DOMAIN-CONTAINING PROTEIN"/>
    <property type="match status" value="1"/>
</dbReference>
<organism evidence="2 3">
    <name type="scientific">Cercophora newfieldiana</name>
    <dbReference type="NCBI Taxonomy" id="92897"/>
    <lineage>
        <taxon>Eukaryota</taxon>
        <taxon>Fungi</taxon>
        <taxon>Dikarya</taxon>
        <taxon>Ascomycota</taxon>
        <taxon>Pezizomycotina</taxon>
        <taxon>Sordariomycetes</taxon>
        <taxon>Sordariomycetidae</taxon>
        <taxon>Sordariales</taxon>
        <taxon>Lasiosphaeriaceae</taxon>
        <taxon>Cercophora</taxon>
    </lineage>
</organism>
<evidence type="ECO:0000259" key="1">
    <source>
        <dbReference type="Pfam" id="PF09994"/>
    </source>
</evidence>
<gene>
    <name evidence="2" type="ORF">B0T16DRAFT_450532</name>
</gene>
<dbReference type="Proteomes" id="UP001174936">
    <property type="component" value="Unassembled WGS sequence"/>
</dbReference>
<accession>A0AA39YLG5</accession>
<dbReference type="Pfam" id="PF09994">
    <property type="entry name" value="T6SS_Tle1-like_cat"/>
    <property type="match status" value="1"/>
</dbReference>
<protein>
    <recommendedName>
        <fullName evidence="1">T6SS Phospholipase effector Tle1-like catalytic domain-containing protein</fullName>
    </recommendedName>
</protein>
<keyword evidence="3" id="KW-1185">Reference proteome</keyword>
<dbReference type="EMBL" id="JAULSV010000001">
    <property type="protein sequence ID" value="KAK0654768.1"/>
    <property type="molecule type" value="Genomic_DNA"/>
</dbReference>
<name>A0AA39YLG5_9PEZI</name>
<dbReference type="AlphaFoldDB" id="A0AA39YLG5"/>
<evidence type="ECO:0000313" key="3">
    <source>
        <dbReference type="Proteomes" id="UP001174936"/>
    </source>
</evidence>
<sequence length="597" mass="66362">MTGQKKGKRIIACCDGTWMSSIGDNSGPQSNVTRLSRAFKRSCDDGSTQVILYDSGVGSSASIIDQVMGGAFGMGLEQNIREVYNFICNNFVPESNKPGEEYPGDDIILIGFSRGAFTARSVADLIGTFGLLTNDGLDHFSAIFNDYENISDHKRTNYLVELPAYDRTKHGDNRADWVKLRKTTYLNFLIEKGYTSSKQPPIKALAVFDTVGTLGIPPAPLLGIHGSAKQYKFSDTILSPRVQHAFQALALDEPRFAFRPALWEKPSPDSPTILKQVWFPGSHANIGGGWYDQQMADITLAWMVDQLAGVGVKFRSEVLVGIFQKEGEFAVAHPFPHVPASLWGHGWGLLWYVKQRWPVPGLLGGLFRKTPEKWAVDAVYAGPEKPVRDKKDCADAVHDLSKADAAAGRSWGLGQIRFPDSVMQCMSGSWVRTPGETVRVNPETNKDIPKKWLLNTSERIHSCVRVRLACGGLGVDDHEVWRCDALTGNPTNGVRWKLRQVEAMELPGHECLESQESVSGDLSVYNVKSEDWQWSWWLDEDCKGAKKEDGTWVSGVRVLPEEPLSGYWERYLLGLHSGKGEKDVWKYARDHAIEVLG</sequence>
<feature type="domain" description="T6SS Phospholipase effector Tle1-like catalytic" evidence="1">
    <location>
        <begin position="8"/>
        <end position="306"/>
    </location>
</feature>
<dbReference type="InterPro" id="IPR018712">
    <property type="entry name" value="Tle1-like_cat"/>
</dbReference>